<evidence type="ECO:0000313" key="9">
    <source>
        <dbReference type="EMBL" id="TYZ21899.1"/>
    </source>
</evidence>
<proteinExistence type="predicted"/>
<feature type="binding site" evidence="7">
    <location>
        <position position="24"/>
    </location>
    <ligand>
        <name>[4Fe-4S] cluster</name>
        <dbReference type="ChEBI" id="CHEBI:49883"/>
        <label>2</label>
    </ligand>
</feature>
<dbReference type="GO" id="GO:0045333">
    <property type="term" value="P:cellular respiration"/>
    <property type="evidence" value="ECO:0007669"/>
    <property type="project" value="InterPro"/>
</dbReference>
<dbReference type="InterPro" id="IPR017900">
    <property type="entry name" value="4Fe4S_Fe_S_CS"/>
</dbReference>
<dbReference type="InterPro" id="IPR014603">
    <property type="entry name" value="Formate_DH_Fe-S_su"/>
</dbReference>
<dbReference type="PANTHER" id="PTHR43545">
    <property type="entry name" value="FORMATE DEHYDROGENASE, NITRATE-INDUCIBLE, IRON-SULFUR SUBUNIT"/>
    <property type="match status" value="1"/>
</dbReference>
<comment type="subcellular location">
    <subcellularLocation>
        <location evidence="1">Cell envelope</location>
    </subcellularLocation>
</comment>
<evidence type="ECO:0000259" key="8">
    <source>
        <dbReference type="PROSITE" id="PS51379"/>
    </source>
</evidence>
<dbReference type="GO" id="GO:0030313">
    <property type="term" value="C:cell envelope"/>
    <property type="evidence" value="ECO:0007669"/>
    <property type="project" value="UniProtKB-SubCell"/>
</dbReference>
<dbReference type="Gene3D" id="3.30.70.20">
    <property type="match status" value="2"/>
</dbReference>
<dbReference type="SUPFAM" id="SSF54862">
    <property type="entry name" value="4Fe-4S ferredoxins"/>
    <property type="match status" value="1"/>
</dbReference>
<accession>A0A5D6W4H7</accession>
<dbReference type="GO" id="GO:0046872">
    <property type="term" value="F:metal ion binding"/>
    <property type="evidence" value="ECO:0007669"/>
    <property type="project" value="UniProtKB-KW"/>
</dbReference>
<feature type="binding site" evidence="7">
    <location>
        <position position="17"/>
    </location>
    <ligand>
        <name>[4Fe-4S] cluster</name>
        <dbReference type="ChEBI" id="CHEBI:49883"/>
        <label>1</label>
    </ligand>
</feature>
<keyword evidence="6 7" id="KW-0411">Iron-sulfur</keyword>
<feature type="binding site" evidence="7">
    <location>
        <position position="20"/>
    </location>
    <ligand>
        <name>[4Fe-4S] cluster</name>
        <dbReference type="ChEBI" id="CHEBI:49883"/>
        <label>1</label>
    </ligand>
</feature>
<keyword evidence="2 7" id="KW-0004">4Fe-4S</keyword>
<dbReference type="OrthoDB" id="9810688at2"/>
<keyword evidence="3 7" id="KW-0479">Metal-binding</keyword>
<dbReference type="InterPro" id="IPR051555">
    <property type="entry name" value="FDH_Electron_Transfer_Unit"/>
</dbReference>
<keyword evidence="4" id="KW-0677">Repeat</keyword>
<dbReference type="PANTHER" id="PTHR43545:SF6">
    <property type="entry name" value="FORMATE DEHYDROGENASE, NITRATE-INDUCIBLE, IRON-SULFUR SUBUNIT"/>
    <property type="match status" value="1"/>
</dbReference>
<dbReference type="GO" id="GO:0015944">
    <property type="term" value="P:formate oxidation"/>
    <property type="evidence" value="ECO:0007669"/>
    <property type="project" value="InterPro"/>
</dbReference>
<dbReference type="PROSITE" id="PS00198">
    <property type="entry name" value="4FE4S_FER_1"/>
    <property type="match status" value="1"/>
</dbReference>
<feature type="domain" description="4Fe-4S ferredoxin-type" evidence="8">
    <location>
        <begin position="100"/>
        <end position="129"/>
    </location>
</feature>
<evidence type="ECO:0000256" key="7">
    <source>
        <dbReference type="PIRSR" id="PIRSR036298-50"/>
    </source>
</evidence>
<feature type="binding site" evidence="7">
    <location>
        <position position="139"/>
    </location>
    <ligand>
        <name>[4Fe-4S] cluster</name>
        <dbReference type="ChEBI" id="CHEBI:49883"/>
        <label>2</label>
    </ligand>
</feature>
<dbReference type="AlphaFoldDB" id="A0A5D6W4H7"/>
<dbReference type="RefSeq" id="WP_149171672.1">
    <property type="nucleotide sequence ID" value="NZ_VTOY01000007.1"/>
</dbReference>
<feature type="binding site" evidence="7">
    <location>
        <position position="119"/>
    </location>
    <ligand>
        <name>[4Fe-4S] cluster</name>
        <dbReference type="ChEBI" id="CHEBI:49883"/>
        <label>3</label>
    </ligand>
</feature>
<feature type="binding site" evidence="7">
    <location>
        <position position="77"/>
    </location>
    <ligand>
        <name>[4Fe-4S] cluster</name>
        <dbReference type="ChEBI" id="CHEBI:49883"/>
        <label>3</label>
    </ligand>
</feature>
<dbReference type="GO" id="GO:0051539">
    <property type="term" value="F:4 iron, 4 sulfur cluster binding"/>
    <property type="evidence" value="ECO:0007669"/>
    <property type="project" value="UniProtKB-KW"/>
</dbReference>
<keyword evidence="10" id="KW-1185">Reference proteome</keyword>
<keyword evidence="5 7" id="KW-0408">Iron</keyword>
<feature type="binding site" evidence="7">
    <location>
        <position position="115"/>
    </location>
    <ligand>
        <name>[4Fe-4S] cluster</name>
        <dbReference type="ChEBI" id="CHEBI:49883"/>
        <label>4</label>
    </ligand>
</feature>
<feature type="binding site" evidence="7">
    <location>
        <position position="155"/>
    </location>
    <ligand>
        <name>[4Fe-4S] cluster</name>
        <dbReference type="ChEBI" id="CHEBI:49883"/>
        <label>1</label>
    </ligand>
</feature>
<reference evidence="9 10" key="1">
    <citation type="submission" date="2019-08" db="EMBL/GenBank/DDBJ databases">
        <title>Selenomonas sp. mPRGC5 and Selenomonas sp. mPRGC8 isolated from ruminal fluid of dairy goat (Capra hircus).</title>
        <authorList>
            <person name="Poothong S."/>
            <person name="Nuengjamnong C."/>
            <person name="Tanasupawat S."/>
        </authorList>
    </citation>
    <scope>NUCLEOTIDE SEQUENCE [LARGE SCALE GENOMIC DNA]</scope>
    <source>
        <strain evidence="10">mPRGC5</strain>
    </source>
</reference>
<evidence type="ECO:0000256" key="2">
    <source>
        <dbReference type="ARBA" id="ARBA00022485"/>
    </source>
</evidence>
<feature type="binding site" evidence="7">
    <location>
        <position position="109"/>
    </location>
    <ligand>
        <name>[4Fe-4S] cluster</name>
        <dbReference type="ChEBI" id="CHEBI:49883"/>
        <label>4</label>
    </ligand>
</feature>
<protein>
    <submittedName>
        <fullName evidence="9">4Fe-4S dicluster domain-containing protein</fullName>
    </submittedName>
</protein>
<evidence type="ECO:0000256" key="4">
    <source>
        <dbReference type="ARBA" id="ARBA00022737"/>
    </source>
</evidence>
<dbReference type="PIRSF" id="PIRSF036298">
    <property type="entry name" value="FDH_4Fe4S"/>
    <property type="match status" value="1"/>
</dbReference>
<evidence type="ECO:0000256" key="3">
    <source>
        <dbReference type="ARBA" id="ARBA00022723"/>
    </source>
</evidence>
<dbReference type="PROSITE" id="PS51379">
    <property type="entry name" value="4FE4S_FER_2"/>
    <property type="match status" value="2"/>
</dbReference>
<comment type="cofactor">
    <cofactor evidence="7">
        <name>[4Fe-4S] cluster</name>
        <dbReference type="ChEBI" id="CHEBI:49883"/>
    </cofactor>
    <text evidence="7">Binds 4 [4Fe-4S] clusters per subunit.</text>
</comment>
<dbReference type="InterPro" id="IPR017896">
    <property type="entry name" value="4Fe4S_Fe-S-bd"/>
</dbReference>
<feature type="binding site" evidence="7">
    <location>
        <position position="136"/>
    </location>
    <ligand>
        <name>[4Fe-4S] cluster</name>
        <dbReference type="ChEBI" id="CHEBI:49883"/>
        <label>2</label>
    </ligand>
</feature>
<feature type="domain" description="4Fe-4S ferredoxin-type" evidence="8">
    <location>
        <begin position="66"/>
        <end position="99"/>
    </location>
</feature>
<feature type="binding site" evidence="7">
    <location>
        <position position="112"/>
    </location>
    <ligand>
        <name>[4Fe-4S] cluster</name>
        <dbReference type="ChEBI" id="CHEBI:49883"/>
        <label>4</label>
    </ligand>
</feature>
<organism evidence="9 10">
    <name type="scientific">Selenomonas ruminis</name>
    <dbReference type="NCBI Taxonomy" id="2593411"/>
    <lineage>
        <taxon>Bacteria</taxon>
        <taxon>Bacillati</taxon>
        <taxon>Bacillota</taxon>
        <taxon>Negativicutes</taxon>
        <taxon>Selenomonadales</taxon>
        <taxon>Selenomonadaceae</taxon>
        <taxon>Selenomonas</taxon>
    </lineage>
</organism>
<feature type="binding site" evidence="7">
    <location>
        <position position="80"/>
    </location>
    <ligand>
        <name>[4Fe-4S] cluster</name>
        <dbReference type="ChEBI" id="CHEBI:49883"/>
        <label>3</label>
    </ligand>
</feature>
<evidence type="ECO:0000256" key="1">
    <source>
        <dbReference type="ARBA" id="ARBA00004196"/>
    </source>
</evidence>
<evidence type="ECO:0000256" key="6">
    <source>
        <dbReference type="ARBA" id="ARBA00023014"/>
    </source>
</evidence>
<feature type="binding site" evidence="7">
    <location>
        <position position="14"/>
    </location>
    <ligand>
        <name>[4Fe-4S] cluster</name>
        <dbReference type="ChEBI" id="CHEBI:49883"/>
        <label>1</label>
    </ligand>
</feature>
<dbReference type="EMBL" id="VTOY01000007">
    <property type="protein sequence ID" value="TYZ21899.1"/>
    <property type="molecule type" value="Genomic_DNA"/>
</dbReference>
<evidence type="ECO:0000256" key="5">
    <source>
        <dbReference type="ARBA" id="ARBA00023004"/>
    </source>
</evidence>
<name>A0A5D6W4H7_9FIRM</name>
<comment type="caution">
    <text evidence="9">The sequence shown here is derived from an EMBL/GenBank/DDBJ whole genome shotgun (WGS) entry which is preliminary data.</text>
</comment>
<feature type="binding site" evidence="7">
    <location>
        <position position="89"/>
    </location>
    <ligand>
        <name>[4Fe-4S] cluster</name>
        <dbReference type="ChEBI" id="CHEBI:49883"/>
        <label>4</label>
    </ligand>
</feature>
<gene>
    <name evidence="9" type="ORF">FZ040_08900</name>
</gene>
<dbReference type="Proteomes" id="UP000323646">
    <property type="component" value="Unassembled WGS sequence"/>
</dbReference>
<feature type="binding site" evidence="7">
    <location>
        <position position="85"/>
    </location>
    <ligand>
        <name>[4Fe-4S] cluster</name>
        <dbReference type="ChEBI" id="CHEBI:49883"/>
        <label>3</label>
    </ligand>
</feature>
<sequence length="262" mass="29040">MAKEIAMLHDVARCSACRACMVACKQWHDLPADMSTPFEGQYQSHKELTPTTWNLIQMNERVDSDGKFHWDFFKRQCMHCSDPACAKGCPEEAIEKLDNGAVVINQDKCVSCGYCAHNCPFDVPKVNAETNKSTKCDLCFDRIAEGMEPACSKTCTADAIRFGTKEEMLKRAEQRVAILKQEGHQDANVYNPQGVGGIHMLYVLPEKPSVYDLPENPQTPNSIDLWKDVVRPLGKIAGAGAIVGVLGMAAFKKLANREKGEK</sequence>
<evidence type="ECO:0000313" key="10">
    <source>
        <dbReference type="Proteomes" id="UP000323646"/>
    </source>
</evidence>
<dbReference type="Pfam" id="PF13247">
    <property type="entry name" value="Fer4_11"/>
    <property type="match status" value="1"/>
</dbReference>
<feature type="binding site" evidence="7">
    <location>
        <position position="151"/>
    </location>
    <ligand>
        <name>[4Fe-4S] cluster</name>
        <dbReference type="ChEBI" id="CHEBI:49883"/>
        <label>2</label>
    </ligand>
</feature>